<protein>
    <submittedName>
        <fullName evidence="5">Insulinase family protein</fullName>
    </submittedName>
</protein>
<name>A0A7D4Q6M5_9MICO</name>
<dbReference type="InterPro" id="IPR007863">
    <property type="entry name" value="Peptidase_M16_C"/>
</dbReference>
<accession>A0A7D4Q6M5</accession>
<evidence type="ECO:0000256" key="1">
    <source>
        <dbReference type="ARBA" id="ARBA00007261"/>
    </source>
</evidence>
<evidence type="ECO:0000313" key="5">
    <source>
        <dbReference type="EMBL" id="QKJ25462.1"/>
    </source>
</evidence>
<dbReference type="GO" id="GO:0046872">
    <property type="term" value="F:metal ion binding"/>
    <property type="evidence" value="ECO:0007669"/>
    <property type="project" value="InterPro"/>
</dbReference>
<dbReference type="GO" id="GO:0006508">
    <property type="term" value="P:proteolysis"/>
    <property type="evidence" value="ECO:0007669"/>
    <property type="project" value="InterPro"/>
</dbReference>
<dbReference type="Gene3D" id="3.30.830.10">
    <property type="entry name" value="Metalloenzyme, LuxS/M16 peptidase-like"/>
    <property type="match status" value="2"/>
</dbReference>
<evidence type="ECO:0000256" key="2">
    <source>
        <dbReference type="RuleBase" id="RU004447"/>
    </source>
</evidence>
<dbReference type="InterPro" id="IPR011765">
    <property type="entry name" value="Pept_M16_N"/>
</dbReference>
<dbReference type="InterPro" id="IPR011249">
    <property type="entry name" value="Metalloenz_LuxS/M16"/>
</dbReference>
<gene>
    <name evidence="5" type="ORF">HRU87_04610</name>
</gene>
<dbReference type="Pfam" id="PF00675">
    <property type="entry name" value="Peptidase_M16"/>
    <property type="match status" value="1"/>
</dbReference>
<sequence length="436" mass="46864">MLFELNKSLSFTAEAARVSRSVLPSGVRILTEEVPGAPSVAVAASVAVGSRDETGGHFGSTHFLEHLLFKGTARMGQKDISVAFDSVGGSANAATAKEYTSYYARVQNAALPLALDVLTDMFTSARIDDSDFQTERTVILEELAMNEDDPEDVAHEALAEALLGSHELGRPIGGTNQTINAVDRDSVFAHYKLHYRPENLVITVAGGVSHERVVALVEAELARAGWLSGSFPAQRRSLEPSVLGSSVKFRQVEKDVAQANVLLGFQSIRGNDERRYALGLMNTILGGGMSSRLYQGIREERGLAYSTYSYQQGYSDAGYFGIYAGTGPDNAVAVTKLMWEIFTELAQGGVTKAEYDLALGNITGGLALRYESSLARMNRLLSAEIGTGEYLSVGEVMERFRSVTLDQIQQVAQDILSSPSSLIAVGEGLESLEALA</sequence>
<dbReference type="KEGG" id="aqg:HRU87_04610"/>
<dbReference type="EMBL" id="CP054056">
    <property type="protein sequence ID" value="QKJ25462.1"/>
    <property type="molecule type" value="Genomic_DNA"/>
</dbReference>
<dbReference type="Proteomes" id="UP000501003">
    <property type="component" value="Chromosome"/>
</dbReference>
<dbReference type="PANTHER" id="PTHR11851">
    <property type="entry name" value="METALLOPROTEASE"/>
    <property type="match status" value="1"/>
</dbReference>
<dbReference type="InterPro" id="IPR050361">
    <property type="entry name" value="MPP/UQCRC_Complex"/>
</dbReference>
<dbReference type="InterPro" id="IPR001431">
    <property type="entry name" value="Pept_M16_Zn_BS"/>
</dbReference>
<comment type="similarity">
    <text evidence="1 2">Belongs to the peptidase M16 family.</text>
</comment>
<organism evidence="5 6">
    <name type="scientific">Aquiluna borgnonia</name>
    <dbReference type="NCBI Taxonomy" id="2499157"/>
    <lineage>
        <taxon>Bacteria</taxon>
        <taxon>Bacillati</taxon>
        <taxon>Actinomycetota</taxon>
        <taxon>Actinomycetes</taxon>
        <taxon>Micrococcales</taxon>
        <taxon>Microbacteriaceae</taxon>
        <taxon>Luna cluster</taxon>
        <taxon>Luna-1 subcluster</taxon>
        <taxon>Aquiluna</taxon>
    </lineage>
</organism>
<proteinExistence type="inferred from homology"/>
<dbReference type="RefSeq" id="WP_173493759.1">
    <property type="nucleotide sequence ID" value="NZ_CP054056.1"/>
</dbReference>
<reference evidence="5 6" key="1">
    <citation type="submission" date="2020-05" db="EMBL/GenBank/DDBJ databases">
        <title>Aquirufa sp. strain 15G-AUS-rot a new Aquirufa species.</title>
        <authorList>
            <person name="Pitt A."/>
            <person name="Hahn M.W."/>
        </authorList>
    </citation>
    <scope>NUCLEOTIDE SEQUENCE [LARGE SCALE GENOMIC DNA]</scope>
    <source>
        <strain evidence="5 6">15G-AUS-rot</strain>
    </source>
</reference>
<dbReference type="GO" id="GO:0004222">
    <property type="term" value="F:metalloendopeptidase activity"/>
    <property type="evidence" value="ECO:0007669"/>
    <property type="project" value="InterPro"/>
</dbReference>
<dbReference type="AlphaFoldDB" id="A0A7D4Q6M5"/>
<keyword evidence="6" id="KW-1185">Reference proteome</keyword>
<dbReference type="Pfam" id="PF05193">
    <property type="entry name" value="Peptidase_M16_C"/>
    <property type="match status" value="1"/>
</dbReference>
<evidence type="ECO:0000259" key="3">
    <source>
        <dbReference type="Pfam" id="PF00675"/>
    </source>
</evidence>
<dbReference type="SUPFAM" id="SSF63411">
    <property type="entry name" value="LuxS/MPP-like metallohydrolase"/>
    <property type="match status" value="2"/>
</dbReference>
<feature type="domain" description="Peptidase M16 N-terminal" evidence="3">
    <location>
        <begin position="28"/>
        <end position="175"/>
    </location>
</feature>
<feature type="domain" description="Peptidase M16 C-terminal" evidence="4">
    <location>
        <begin position="182"/>
        <end position="358"/>
    </location>
</feature>
<evidence type="ECO:0000313" key="6">
    <source>
        <dbReference type="Proteomes" id="UP000501003"/>
    </source>
</evidence>
<dbReference type="PROSITE" id="PS00143">
    <property type="entry name" value="INSULINASE"/>
    <property type="match status" value="1"/>
</dbReference>
<dbReference type="PANTHER" id="PTHR11851:SF49">
    <property type="entry name" value="MITOCHONDRIAL-PROCESSING PEPTIDASE SUBUNIT ALPHA"/>
    <property type="match status" value="1"/>
</dbReference>
<evidence type="ECO:0000259" key="4">
    <source>
        <dbReference type="Pfam" id="PF05193"/>
    </source>
</evidence>